<dbReference type="Proteomes" id="UP000002316">
    <property type="component" value="Chromosome 11"/>
</dbReference>
<name>D0AAU0_TRYB9</name>
<feature type="transmembrane region" description="Helical" evidence="1">
    <location>
        <begin position="84"/>
        <end position="107"/>
    </location>
</feature>
<gene>
    <name evidence="2" type="ORF">TbgDal_XI19120</name>
</gene>
<evidence type="ECO:0000256" key="1">
    <source>
        <dbReference type="SAM" id="Phobius"/>
    </source>
</evidence>
<dbReference type="RefSeq" id="XP_011781055.1">
    <property type="nucleotide sequence ID" value="XM_011782753.1"/>
</dbReference>
<protein>
    <submittedName>
        <fullName evidence="2">Uncharacterized protein</fullName>
    </submittedName>
</protein>
<dbReference type="KEGG" id="tbg:TbgDal_XI19120"/>
<dbReference type="GeneID" id="23867142"/>
<evidence type="ECO:0000313" key="3">
    <source>
        <dbReference type="Proteomes" id="UP000002316"/>
    </source>
</evidence>
<keyword evidence="1" id="KW-0472">Membrane</keyword>
<dbReference type="AlphaFoldDB" id="D0AAU0"/>
<organism evidence="2 3">
    <name type="scientific">Trypanosoma brucei gambiense (strain MHOM/CI/86/DAL972)</name>
    <dbReference type="NCBI Taxonomy" id="679716"/>
    <lineage>
        <taxon>Eukaryota</taxon>
        <taxon>Discoba</taxon>
        <taxon>Euglenozoa</taxon>
        <taxon>Kinetoplastea</taxon>
        <taxon>Metakinetoplastina</taxon>
        <taxon>Trypanosomatida</taxon>
        <taxon>Trypanosomatidae</taxon>
        <taxon>Trypanosoma</taxon>
    </lineage>
</organism>
<sequence>MPLRAWVHWKIGLAESSNWATFSVFLFNDVCTDVLVYSALLPTVKLWWGLCYSFWFSFGTFLVSKSSCSHKFICWYPQEPCCMASVVLVSPFLFIFFSRHLPIIYIYTYIYIYLGDSADSFCRHAVSN</sequence>
<dbReference type="EMBL" id="FN554974">
    <property type="protein sequence ID" value="CBH18791.1"/>
    <property type="molecule type" value="Genomic_DNA"/>
</dbReference>
<accession>D0AAU0</accession>
<keyword evidence="1" id="KW-0812">Transmembrane</keyword>
<evidence type="ECO:0000313" key="2">
    <source>
        <dbReference type="EMBL" id="CBH18791.1"/>
    </source>
</evidence>
<reference evidence="3" key="1">
    <citation type="journal article" date="2010" name="PLoS Negl. Trop. Dis.">
        <title>The genome sequence of Trypanosoma brucei gambiense, causative agent of chronic human african trypanosomiasis.</title>
        <authorList>
            <person name="Jackson A.P."/>
            <person name="Sanders M."/>
            <person name="Berry A."/>
            <person name="McQuillan J."/>
            <person name="Aslett M.A."/>
            <person name="Quail M.A."/>
            <person name="Chukualim B."/>
            <person name="Capewell P."/>
            <person name="MacLeod A."/>
            <person name="Melville S.E."/>
            <person name="Gibson W."/>
            <person name="Barry J.D."/>
            <person name="Berriman M."/>
            <person name="Hertz-Fowler C."/>
        </authorList>
    </citation>
    <scope>NUCLEOTIDE SEQUENCE [LARGE SCALE GENOMIC DNA]</scope>
    <source>
        <strain evidence="3">MHOM/CI/86/DAL972</strain>
    </source>
</reference>
<keyword evidence="1" id="KW-1133">Transmembrane helix</keyword>
<proteinExistence type="predicted"/>